<gene>
    <name evidence="1" type="ORF">EMUR_03580</name>
</gene>
<dbReference type="Proteomes" id="UP000018689">
    <property type="component" value="Chromosome"/>
</dbReference>
<dbReference type="AlphaFoldDB" id="V9R7D8"/>
<organism evidence="1 2">
    <name type="scientific">Ehrlichia muris AS145</name>
    <dbReference type="NCBI Taxonomy" id="1423892"/>
    <lineage>
        <taxon>Bacteria</taxon>
        <taxon>Pseudomonadati</taxon>
        <taxon>Pseudomonadota</taxon>
        <taxon>Alphaproteobacteria</taxon>
        <taxon>Rickettsiales</taxon>
        <taxon>Anaplasmataceae</taxon>
        <taxon>Ehrlichia</taxon>
    </lineage>
</organism>
<evidence type="ECO:0000313" key="1">
    <source>
        <dbReference type="EMBL" id="AHC39732.1"/>
    </source>
</evidence>
<reference evidence="1 2" key="1">
    <citation type="journal article" date="2014" name="Genome Announc.">
        <title>Complete Genome Sequence of Ehrlichia muris Strain AS145T, a Model Monocytotropic Ehrlichia Strain.</title>
        <authorList>
            <person name="Thirumalapura N.R."/>
            <person name="Qin X."/>
            <person name="Kuriakose J.A."/>
            <person name="Walker D.H."/>
        </authorList>
    </citation>
    <scope>NUCLEOTIDE SEQUENCE [LARGE SCALE GENOMIC DNA]</scope>
    <source>
        <strain evidence="2">AS154</strain>
    </source>
</reference>
<sequence length="41" mass="4506">MNYNLKSRGIMLVISSPSGGGKTACTQTLDNDYCVVLWNVR</sequence>
<dbReference type="EMBL" id="CP006917">
    <property type="protein sequence ID" value="AHC39732.1"/>
    <property type="molecule type" value="Genomic_DNA"/>
</dbReference>
<dbReference type="PATRIC" id="fig|1423892.3.peg.730"/>
<dbReference type="KEGG" id="emr:EMUR_03580"/>
<evidence type="ECO:0008006" key="3">
    <source>
        <dbReference type="Google" id="ProtNLM"/>
    </source>
</evidence>
<keyword evidence="2" id="KW-1185">Reference proteome</keyword>
<protein>
    <recommendedName>
        <fullName evidence="3">Guanylate kinase</fullName>
    </recommendedName>
</protein>
<accession>V9R7D8</accession>
<evidence type="ECO:0000313" key="2">
    <source>
        <dbReference type="Proteomes" id="UP000018689"/>
    </source>
</evidence>
<dbReference type="HOGENOM" id="CLU_3269351_0_0_5"/>
<proteinExistence type="predicted"/>
<name>V9R7D8_9RICK</name>